<evidence type="ECO:0000313" key="3">
    <source>
        <dbReference type="Proteomes" id="UP000652761"/>
    </source>
</evidence>
<organism evidence="2 3">
    <name type="scientific">Colocasia esculenta</name>
    <name type="common">Wild taro</name>
    <name type="synonym">Arum esculentum</name>
    <dbReference type="NCBI Taxonomy" id="4460"/>
    <lineage>
        <taxon>Eukaryota</taxon>
        <taxon>Viridiplantae</taxon>
        <taxon>Streptophyta</taxon>
        <taxon>Embryophyta</taxon>
        <taxon>Tracheophyta</taxon>
        <taxon>Spermatophyta</taxon>
        <taxon>Magnoliopsida</taxon>
        <taxon>Liliopsida</taxon>
        <taxon>Araceae</taxon>
        <taxon>Aroideae</taxon>
        <taxon>Colocasieae</taxon>
        <taxon>Colocasia</taxon>
    </lineage>
</organism>
<comment type="caution">
    <text evidence="2">The sequence shown here is derived from an EMBL/GenBank/DDBJ whole genome shotgun (WGS) entry which is preliminary data.</text>
</comment>
<feature type="region of interest" description="Disordered" evidence="1">
    <location>
        <begin position="285"/>
        <end position="318"/>
    </location>
</feature>
<accession>A0A843TVB2</accession>
<reference evidence="2" key="1">
    <citation type="submission" date="2017-07" db="EMBL/GenBank/DDBJ databases">
        <title>Taro Niue Genome Assembly and Annotation.</title>
        <authorList>
            <person name="Atibalentja N."/>
            <person name="Keating K."/>
            <person name="Fields C.J."/>
        </authorList>
    </citation>
    <scope>NUCLEOTIDE SEQUENCE</scope>
    <source>
        <strain evidence="2">Niue_2</strain>
        <tissue evidence="2">Leaf</tissue>
    </source>
</reference>
<evidence type="ECO:0000313" key="2">
    <source>
        <dbReference type="EMBL" id="MQL72239.1"/>
    </source>
</evidence>
<gene>
    <name evidence="2" type="ORF">Taro_004592</name>
</gene>
<dbReference type="Proteomes" id="UP000652761">
    <property type="component" value="Unassembled WGS sequence"/>
</dbReference>
<dbReference type="EMBL" id="NMUH01000124">
    <property type="protein sequence ID" value="MQL72239.1"/>
    <property type="molecule type" value="Genomic_DNA"/>
</dbReference>
<dbReference type="AlphaFoldDB" id="A0A843TVB2"/>
<sequence>MLVVAPGRPVVSWAPSVQNRGRCPISPSLPFLLLLLPSSSPELSRVLRRFLAFGVLVVRRCRLHRVGDVLMVLGARRRWSFRCEGPNGSALLLEVGTLDSSRSSMLPSPLRSWFLCGLRLWGLSMLPSPLWMICTVFGAVLERTVPGPPSAEIATSIEVAMMSRPARPPRHHRDALRRCDMVATALGVATARCVATASETGRASGGGDGAVVVVLVASSGFPLQLYVTLEDMAPRRRRQTRELIEQQGELDMPAQGQVQEDVLVEESVAQPQGATTAATVGSVATWAGNSGRQMSTRGGGRSWQQRRQSRFAEQSVQQGAEQGRQEAVLVLVVRRCRLHRVGDVLMVLGARRRWPFRREGPNGSALLLEVVGVRIMLVVTTAGRASGGGDRAVVMVPVASSGFPLQLYVTLGPFRVSGSVGGDRENRVLGLGRWSGSRGRYIEMEEEKARNEMLLQVLHLLNLGFQSVKRLRSQRGRDKDPRHVLNAIVTCVAISSSYQPDLDASPRPVAMSTSSSRRRLGWNQNASARPGLVLQTFLCGVPFGCEGRPGGIQGVVPFWSEGRPGGFQGVVPFGCEGRPTELGVVVSLRGTFPSVVKEDLVGSQGVMFPSAVKEDLVRGPGCCSSLHVKEDQLSWVLYCP</sequence>
<keyword evidence="3" id="KW-1185">Reference proteome</keyword>
<name>A0A843TVB2_COLES</name>
<protein>
    <submittedName>
        <fullName evidence="2">Uncharacterized protein</fullName>
    </submittedName>
</protein>
<proteinExistence type="predicted"/>
<evidence type="ECO:0000256" key="1">
    <source>
        <dbReference type="SAM" id="MobiDB-lite"/>
    </source>
</evidence>